<dbReference type="RefSeq" id="WP_308456490.1">
    <property type="nucleotide sequence ID" value="NZ_JAJEQM010000010.1"/>
</dbReference>
<accession>A0AAE3JAH8</accession>
<dbReference type="SUPFAM" id="SSF69279">
    <property type="entry name" value="Phage tail proteins"/>
    <property type="match status" value="1"/>
</dbReference>
<keyword evidence="2" id="KW-1185">Reference proteome</keyword>
<evidence type="ECO:0000313" key="1">
    <source>
        <dbReference type="EMBL" id="MCC2210745.1"/>
    </source>
</evidence>
<dbReference type="Gene3D" id="2.30.110.40">
    <property type="entry name" value="Phage tail tube protein"/>
    <property type="match status" value="1"/>
</dbReference>
<sequence length="161" mass="17311">MAAGNNSTLDTTELMTGKDGKLFVEVNGVNTFLAEINEFKVAMNVNTAEYQGVGSILVGTVPTGVTFDLTYTEAVIRDDVIMAPLLTAIQNGYLPVYNFQGVNTKPDGSSEGRIAFNNAVPNGTIDLMSLTPGDVIKRANSFRLNSIPKMISEMAAKHLYN</sequence>
<gene>
    <name evidence="1" type="ORF">LKE05_08080</name>
</gene>
<proteinExistence type="predicted"/>
<protein>
    <submittedName>
        <fullName evidence="1">Uncharacterized protein</fullName>
    </submittedName>
</protein>
<name>A0AAE3JAH8_9FIRM</name>
<evidence type="ECO:0000313" key="2">
    <source>
        <dbReference type="Proteomes" id="UP001198242"/>
    </source>
</evidence>
<dbReference type="InterPro" id="IPR038628">
    <property type="entry name" value="XkdM-like_sf"/>
</dbReference>
<dbReference type="AlphaFoldDB" id="A0AAE3JAH8"/>
<organism evidence="1 2">
    <name type="scientific">Hominilimicola fabiformis</name>
    <dbReference type="NCBI Taxonomy" id="2885356"/>
    <lineage>
        <taxon>Bacteria</taxon>
        <taxon>Bacillati</taxon>
        <taxon>Bacillota</taxon>
        <taxon>Clostridia</taxon>
        <taxon>Eubacteriales</taxon>
        <taxon>Oscillospiraceae</taxon>
        <taxon>Hominilimicola</taxon>
    </lineage>
</organism>
<comment type="caution">
    <text evidence="1">The sequence shown here is derived from an EMBL/GenBank/DDBJ whole genome shotgun (WGS) entry which is preliminary data.</text>
</comment>
<dbReference type="EMBL" id="JAJEQM010000010">
    <property type="protein sequence ID" value="MCC2210745.1"/>
    <property type="molecule type" value="Genomic_DNA"/>
</dbReference>
<reference evidence="1 2" key="1">
    <citation type="submission" date="2021-10" db="EMBL/GenBank/DDBJ databases">
        <title>Anaerobic single-cell dispensing facilitates the cultivation of human gut bacteria.</title>
        <authorList>
            <person name="Afrizal A."/>
        </authorList>
    </citation>
    <scope>NUCLEOTIDE SEQUENCE [LARGE SCALE GENOMIC DNA]</scope>
    <source>
        <strain evidence="1 2">CLA-AA-H232</strain>
    </source>
</reference>
<dbReference type="Proteomes" id="UP001198242">
    <property type="component" value="Unassembled WGS sequence"/>
</dbReference>